<feature type="chain" id="PRO_5047451743" evidence="5">
    <location>
        <begin position="36"/>
        <end position="478"/>
    </location>
</feature>
<reference evidence="7" key="1">
    <citation type="submission" date="2022-12" db="EMBL/GenBank/DDBJ databases">
        <title>Bacterial isolates from different developmental stages of Nematostella vectensis.</title>
        <authorList>
            <person name="Fraune S."/>
        </authorList>
    </citation>
    <scope>NUCLEOTIDE SEQUENCE</scope>
    <source>
        <strain evidence="7">G21630-S1</strain>
    </source>
</reference>
<dbReference type="Gene3D" id="3.40.50.2300">
    <property type="match status" value="2"/>
</dbReference>
<name>A0ABT4LJD6_9PROT</name>
<dbReference type="Pfam" id="PF13458">
    <property type="entry name" value="Peripla_BP_6"/>
    <property type="match status" value="1"/>
</dbReference>
<evidence type="ECO:0000256" key="3">
    <source>
        <dbReference type="ARBA" id="ARBA00022970"/>
    </source>
</evidence>
<evidence type="ECO:0000256" key="1">
    <source>
        <dbReference type="ARBA" id="ARBA00010062"/>
    </source>
</evidence>
<keyword evidence="3" id="KW-0813">Transport</keyword>
<accession>A0ABT4LJD6</accession>
<feature type="domain" description="Leucine-binding protein" evidence="6">
    <location>
        <begin position="99"/>
        <end position="459"/>
    </location>
</feature>
<feature type="signal peptide" evidence="5">
    <location>
        <begin position="1"/>
        <end position="35"/>
    </location>
</feature>
<dbReference type="PANTHER" id="PTHR30483:SF6">
    <property type="entry name" value="PERIPLASMIC BINDING PROTEIN OF ABC TRANSPORTER FOR NATURAL AMINO ACIDS"/>
    <property type="match status" value="1"/>
</dbReference>
<sequence length="478" mass="51568">MNSTLATFLVGFFARFGRKAVSLPLILATLLTVSACQTTMKTGPDATVEEAPVTESTTSAETEQSEQDAFEALEAEGETEQEPFADLQNQPLIIGDYKTKVGVLLPLSGRHQEVGQALMNAAQLALFDLAGEKFELVVRDTAGTPDGARRAMEGVLQENVDLVIGPLFATSVSAITPLARAAGVSVLSFSNDQAVAGNGVYVLGLTPEEQIRRVIDYAASQGVRRVAVFAPDDDYGRRVVSALQIQSYGSGVELAKLNFFNPNDPDLNDEVKAIASYDQRHQALISHRAQLRAKGDAASLKALRRLNGRDTLNPPGYDAIIVPTGGKQLLTIAPLMNYYDIDPTQVKYIGTALWNNPKLGREPALVGSWYASPSPDHWDGFSSRYHTLYGKEPPRLVTLAYDSVALAAVVARQAESQSIKTNYSQQVLTNPQGFSGLDGVFRLHPDGRSERGLAVLTLKRDLIEVVDPAPASFAPLVN</sequence>
<keyword evidence="3" id="KW-0029">Amino-acid transport</keyword>
<comment type="caution">
    <text evidence="7">The sequence shown here is derived from an EMBL/GenBank/DDBJ whole genome shotgun (WGS) entry which is preliminary data.</text>
</comment>
<dbReference type="Proteomes" id="UP001069802">
    <property type="component" value="Unassembled WGS sequence"/>
</dbReference>
<feature type="compositionally biased region" description="Low complexity" evidence="4">
    <location>
        <begin position="49"/>
        <end position="62"/>
    </location>
</feature>
<protein>
    <submittedName>
        <fullName evidence="7">Penicillin-binding protein activator</fullName>
    </submittedName>
</protein>
<evidence type="ECO:0000256" key="5">
    <source>
        <dbReference type="SAM" id="SignalP"/>
    </source>
</evidence>
<organism evidence="7 8">
    <name type="scientific">Kiloniella laminariae</name>
    <dbReference type="NCBI Taxonomy" id="454162"/>
    <lineage>
        <taxon>Bacteria</taxon>
        <taxon>Pseudomonadati</taxon>
        <taxon>Pseudomonadota</taxon>
        <taxon>Alphaproteobacteria</taxon>
        <taxon>Rhodospirillales</taxon>
        <taxon>Kiloniellaceae</taxon>
        <taxon>Kiloniella</taxon>
    </lineage>
</organism>
<proteinExistence type="inferred from homology"/>
<evidence type="ECO:0000259" key="6">
    <source>
        <dbReference type="Pfam" id="PF13458"/>
    </source>
</evidence>
<dbReference type="CDD" id="cd06339">
    <property type="entry name" value="PBP1_YraM_LppC_lipoprotein-like"/>
    <property type="match status" value="1"/>
</dbReference>
<gene>
    <name evidence="7" type="ORF">O4H49_10605</name>
</gene>
<dbReference type="PANTHER" id="PTHR30483">
    <property type="entry name" value="LEUCINE-SPECIFIC-BINDING PROTEIN"/>
    <property type="match status" value="1"/>
</dbReference>
<dbReference type="InterPro" id="IPR028082">
    <property type="entry name" value="Peripla_BP_I"/>
</dbReference>
<dbReference type="InterPro" id="IPR051010">
    <property type="entry name" value="BCAA_transport"/>
</dbReference>
<evidence type="ECO:0000313" key="8">
    <source>
        <dbReference type="Proteomes" id="UP001069802"/>
    </source>
</evidence>
<evidence type="ECO:0000256" key="2">
    <source>
        <dbReference type="ARBA" id="ARBA00022729"/>
    </source>
</evidence>
<keyword evidence="2 5" id="KW-0732">Signal</keyword>
<evidence type="ECO:0000256" key="4">
    <source>
        <dbReference type="SAM" id="MobiDB-lite"/>
    </source>
</evidence>
<keyword evidence="8" id="KW-1185">Reference proteome</keyword>
<dbReference type="EMBL" id="JAPWGY010000003">
    <property type="protein sequence ID" value="MCZ4281229.1"/>
    <property type="molecule type" value="Genomic_DNA"/>
</dbReference>
<dbReference type="SUPFAM" id="SSF53822">
    <property type="entry name" value="Periplasmic binding protein-like I"/>
    <property type="match status" value="1"/>
</dbReference>
<evidence type="ECO:0000313" key="7">
    <source>
        <dbReference type="EMBL" id="MCZ4281229.1"/>
    </source>
</evidence>
<dbReference type="RefSeq" id="WP_269423398.1">
    <property type="nucleotide sequence ID" value="NZ_JAPWGY010000003.1"/>
</dbReference>
<dbReference type="InterPro" id="IPR028081">
    <property type="entry name" value="Leu-bd"/>
</dbReference>
<comment type="similarity">
    <text evidence="1">Belongs to the leucine-binding protein family.</text>
</comment>
<feature type="region of interest" description="Disordered" evidence="4">
    <location>
        <begin position="43"/>
        <end position="65"/>
    </location>
</feature>